<evidence type="ECO:0000313" key="3">
    <source>
        <dbReference type="Proteomes" id="UP001415857"/>
    </source>
</evidence>
<dbReference type="EMBL" id="JBBPBK010000016">
    <property type="protein sequence ID" value="KAK9267771.1"/>
    <property type="molecule type" value="Genomic_DNA"/>
</dbReference>
<evidence type="ECO:0000313" key="2">
    <source>
        <dbReference type="EMBL" id="KAK9267771.1"/>
    </source>
</evidence>
<reference evidence="2 3" key="1">
    <citation type="journal article" date="2024" name="Plant J.">
        <title>Genome sequences and population genomics reveal climatic adaptation and genomic divergence between two closely related sweetgum species.</title>
        <authorList>
            <person name="Xu W.Q."/>
            <person name="Ren C.Q."/>
            <person name="Zhang X.Y."/>
            <person name="Comes H.P."/>
            <person name="Liu X.H."/>
            <person name="Li Y.G."/>
            <person name="Kettle C.J."/>
            <person name="Jalonen R."/>
            <person name="Gaisberger H."/>
            <person name="Ma Y.Z."/>
            <person name="Qiu Y.X."/>
        </authorList>
    </citation>
    <scope>NUCLEOTIDE SEQUENCE [LARGE SCALE GENOMIC DNA]</scope>
    <source>
        <strain evidence="2">Hangzhou</strain>
    </source>
</reference>
<dbReference type="PANTHER" id="PTHR36350:SF2">
    <property type="entry name" value="PROTEIN, PUTATIVE-RELATED"/>
    <property type="match status" value="1"/>
</dbReference>
<dbReference type="AlphaFoldDB" id="A0AAP0N9E5"/>
<accession>A0AAP0N9E5</accession>
<dbReference type="InterPro" id="IPR011990">
    <property type="entry name" value="TPR-like_helical_dom_sf"/>
</dbReference>
<name>A0AAP0N9E5_LIQFO</name>
<comment type="caution">
    <text evidence="2">The sequence shown here is derived from an EMBL/GenBank/DDBJ whole genome shotgun (WGS) entry which is preliminary data.</text>
</comment>
<sequence length="252" mass="28373">MESAICFRYSPPTSLHLHLPSTRDITRATRPHIGFRHPSLFLSNGSMHCPLGLALHPITRKIDGLSRTKTYKKGNNNSTRGTTRAGLIVFGGRYALKSLWDVCVFLATKDPPNVACRRPSKPSEEEDSDDASPLRRMPDPPEVKMDAMCLMKSGKSDEALELLKQEYEDCDKNGPDAYRVEMALVEILICQGKYEEASRRRCLQEGIAYTSDGRVPLYKAIIYTMLNQLEEAETWWGKYKEVIGGGEDIEIC</sequence>
<organism evidence="2 3">
    <name type="scientific">Liquidambar formosana</name>
    <name type="common">Formosan gum</name>
    <dbReference type="NCBI Taxonomy" id="63359"/>
    <lineage>
        <taxon>Eukaryota</taxon>
        <taxon>Viridiplantae</taxon>
        <taxon>Streptophyta</taxon>
        <taxon>Embryophyta</taxon>
        <taxon>Tracheophyta</taxon>
        <taxon>Spermatophyta</taxon>
        <taxon>Magnoliopsida</taxon>
        <taxon>eudicotyledons</taxon>
        <taxon>Gunneridae</taxon>
        <taxon>Pentapetalae</taxon>
        <taxon>Saxifragales</taxon>
        <taxon>Altingiaceae</taxon>
        <taxon>Liquidambar</taxon>
    </lineage>
</organism>
<dbReference type="Proteomes" id="UP001415857">
    <property type="component" value="Unassembled WGS sequence"/>
</dbReference>
<proteinExistence type="predicted"/>
<keyword evidence="3" id="KW-1185">Reference proteome</keyword>
<dbReference type="PANTHER" id="PTHR36350">
    <property type="entry name" value="TRANSMEMBRANE PROTEIN"/>
    <property type="match status" value="1"/>
</dbReference>
<feature type="region of interest" description="Disordered" evidence="1">
    <location>
        <begin position="114"/>
        <end position="141"/>
    </location>
</feature>
<feature type="compositionally biased region" description="Basic and acidic residues" evidence="1">
    <location>
        <begin position="132"/>
        <end position="141"/>
    </location>
</feature>
<dbReference type="SUPFAM" id="SSF48452">
    <property type="entry name" value="TPR-like"/>
    <property type="match status" value="1"/>
</dbReference>
<protein>
    <submittedName>
        <fullName evidence="2">Uncharacterized protein</fullName>
    </submittedName>
</protein>
<evidence type="ECO:0000256" key="1">
    <source>
        <dbReference type="SAM" id="MobiDB-lite"/>
    </source>
</evidence>
<dbReference type="Gene3D" id="1.25.40.10">
    <property type="entry name" value="Tetratricopeptide repeat domain"/>
    <property type="match status" value="1"/>
</dbReference>
<gene>
    <name evidence="2" type="ORF">L1049_010205</name>
</gene>